<evidence type="ECO:0000256" key="3">
    <source>
        <dbReference type="ARBA" id="ARBA00022989"/>
    </source>
</evidence>
<feature type="transmembrane region" description="Helical" evidence="5">
    <location>
        <begin position="49"/>
        <end position="73"/>
    </location>
</feature>
<keyword evidence="4 5" id="KW-0472">Membrane</keyword>
<organism evidence="7 8">
    <name type="scientific">Pseudokineococcus basanitobsidens</name>
    <dbReference type="NCBI Taxonomy" id="1926649"/>
    <lineage>
        <taxon>Bacteria</taxon>
        <taxon>Bacillati</taxon>
        <taxon>Actinomycetota</taxon>
        <taxon>Actinomycetes</taxon>
        <taxon>Kineosporiales</taxon>
        <taxon>Kineosporiaceae</taxon>
        <taxon>Pseudokineococcus</taxon>
    </lineage>
</organism>
<evidence type="ECO:0000256" key="1">
    <source>
        <dbReference type="ARBA" id="ARBA00004651"/>
    </source>
</evidence>
<comment type="caution">
    <text evidence="7">The sequence shown here is derived from an EMBL/GenBank/DDBJ whole genome shotgun (WGS) entry which is preliminary data.</text>
</comment>
<comment type="subcellular location">
    <subcellularLocation>
        <location evidence="1">Cell membrane</location>
        <topology evidence="1">Multi-pass membrane protein</topology>
    </subcellularLocation>
</comment>
<gene>
    <name evidence="7" type="ORF">WDZ17_16635</name>
</gene>
<keyword evidence="8" id="KW-1185">Reference proteome</keyword>
<proteinExistence type="predicted"/>
<evidence type="ECO:0000259" key="6">
    <source>
        <dbReference type="PROSITE" id="PS50850"/>
    </source>
</evidence>
<dbReference type="SUPFAM" id="SSF103473">
    <property type="entry name" value="MFS general substrate transporter"/>
    <property type="match status" value="1"/>
</dbReference>
<keyword evidence="2 5" id="KW-0812">Transmembrane</keyword>
<feature type="domain" description="Major facilitator superfamily (MFS) profile" evidence="6">
    <location>
        <begin position="16"/>
        <end position="81"/>
    </location>
</feature>
<accession>A0ABU8RPQ4</accession>
<sequence length="81" mass="8331">MTVTAPPTRAAYRDLNVLRWIAGLFLSLLGDQVFFIALAWTATQVASPAVAGLVVAAGAVPRAVLMLGGGALADRAGPRRA</sequence>
<keyword evidence="3 5" id="KW-1133">Transmembrane helix</keyword>
<dbReference type="EMBL" id="JBBIAA010000040">
    <property type="protein sequence ID" value="MEJ5946923.1"/>
    <property type="molecule type" value="Genomic_DNA"/>
</dbReference>
<evidence type="ECO:0000256" key="4">
    <source>
        <dbReference type="ARBA" id="ARBA00023136"/>
    </source>
</evidence>
<dbReference type="PROSITE" id="PS50850">
    <property type="entry name" value="MFS"/>
    <property type="match status" value="1"/>
</dbReference>
<dbReference type="InterPro" id="IPR036259">
    <property type="entry name" value="MFS_trans_sf"/>
</dbReference>
<evidence type="ECO:0000313" key="8">
    <source>
        <dbReference type="Proteomes" id="UP001387100"/>
    </source>
</evidence>
<protein>
    <recommendedName>
        <fullName evidence="6">Major facilitator superfamily (MFS) profile domain-containing protein</fullName>
    </recommendedName>
</protein>
<feature type="non-terminal residue" evidence="7">
    <location>
        <position position="81"/>
    </location>
</feature>
<evidence type="ECO:0000313" key="7">
    <source>
        <dbReference type="EMBL" id="MEJ5946923.1"/>
    </source>
</evidence>
<evidence type="ECO:0000256" key="2">
    <source>
        <dbReference type="ARBA" id="ARBA00022692"/>
    </source>
</evidence>
<evidence type="ECO:0000256" key="5">
    <source>
        <dbReference type="SAM" id="Phobius"/>
    </source>
</evidence>
<name>A0ABU8RPQ4_9ACTN</name>
<dbReference type="Gene3D" id="1.20.1250.20">
    <property type="entry name" value="MFS general substrate transporter like domains"/>
    <property type="match status" value="1"/>
</dbReference>
<dbReference type="InterPro" id="IPR020846">
    <property type="entry name" value="MFS_dom"/>
</dbReference>
<feature type="transmembrane region" description="Helical" evidence="5">
    <location>
        <begin position="20"/>
        <end position="43"/>
    </location>
</feature>
<dbReference type="Proteomes" id="UP001387100">
    <property type="component" value="Unassembled WGS sequence"/>
</dbReference>
<reference evidence="7 8" key="1">
    <citation type="journal article" date="2017" name="Int. J. Syst. Evol. Microbiol.">
        <title>Pseudokineococcus basanitobsidens sp. nov., isolated from volcanic rock.</title>
        <authorList>
            <person name="Lee D.W."/>
            <person name="Park M.Y."/>
            <person name="Kim J.J."/>
            <person name="Kim B.S."/>
        </authorList>
    </citation>
    <scope>NUCLEOTIDE SEQUENCE [LARGE SCALE GENOMIC DNA]</scope>
    <source>
        <strain evidence="7 8">DSM 103726</strain>
    </source>
</reference>